<name>A0ABS0PHK7_9BRAD</name>
<reference evidence="1 2" key="1">
    <citation type="submission" date="2020-07" db="EMBL/GenBank/DDBJ databases">
        <title>Bradyrhizobium diversity isolated from nodules of indigenous legumes of Western Australia.</title>
        <authorList>
            <person name="Klepa M.S."/>
        </authorList>
    </citation>
    <scope>NUCLEOTIDE SEQUENCE [LARGE SCALE GENOMIC DNA]</scope>
    <source>
        <strain evidence="1 2">CNPSo 4010</strain>
    </source>
</reference>
<proteinExistence type="predicted"/>
<evidence type="ECO:0000313" key="1">
    <source>
        <dbReference type="EMBL" id="MBH5396407.1"/>
    </source>
</evidence>
<organism evidence="1 2">
    <name type="scientific">Bradyrhizobium agreste</name>
    <dbReference type="NCBI Taxonomy" id="2751811"/>
    <lineage>
        <taxon>Bacteria</taxon>
        <taxon>Pseudomonadati</taxon>
        <taxon>Pseudomonadota</taxon>
        <taxon>Alphaproteobacteria</taxon>
        <taxon>Hyphomicrobiales</taxon>
        <taxon>Nitrobacteraceae</taxon>
        <taxon>Bradyrhizobium</taxon>
    </lineage>
</organism>
<sequence length="100" mass="10980">MALLESTAPNDAARALLLHPRLTISPKEKLVGGEFPGLLFIVLNQTPETRDAKGLATLLAGTLFGRLDRAPDDAYTEKSNAFVLAMMRWPTMPISRFLRA</sequence>
<comment type="caution">
    <text evidence="1">The sequence shown here is derived from an EMBL/GenBank/DDBJ whole genome shotgun (WGS) entry which is preliminary data.</text>
</comment>
<dbReference type="Proteomes" id="UP000807370">
    <property type="component" value="Unassembled WGS sequence"/>
</dbReference>
<keyword evidence="2" id="KW-1185">Reference proteome</keyword>
<evidence type="ECO:0000313" key="2">
    <source>
        <dbReference type="Proteomes" id="UP000807370"/>
    </source>
</evidence>
<protein>
    <submittedName>
        <fullName evidence="1">Uncharacterized protein</fullName>
    </submittedName>
</protein>
<dbReference type="RefSeq" id="WP_197957831.1">
    <property type="nucleotide sequence ID" value="NZ_JACCHP010000001.1"/>
</dbReference>
<accession>A0ABS0PHK7</accession>
<gene>
    <name evidence="1" type="ORF">HZZ13_01065</name>
</gene>
<dbReference type="EMBL" id="JACCHP010000001">
    <property type="protein sequence ID" value="MBH5396407.1"/>
    <property type="molecule type" value="Genomic_DNA"/>
</dbReference>